<keyword evidence="4" id="KW-0493">Microtubule</keyword>
<dbReference type="Pfam" id="PF07058">
    <property type="entry name" value="MAP70"/>
    <property type="match status" value="1"/>
</dbReference>
<dbReference type="GO" id="GO:0005874">
    <property type="term" value="C:microtubule"/>
    <property type="evidence" value="ECO:0007669"/>
    <property type="project" value="UniProtKB-KW"/>
</dbReference>
<accession>A0A392P7T1</accession>
<evidence type="ECO:0000256" key="1">
    <source>
        <dbReference type="ARBA" id="ARBA00004245"/>
    </source>
</evidence>
<evidence type="ECO:0000256" key="7">
    <source>
        <dbReference type="SAM" id="Coils"/>
    </source>
</evidence>
<protein>
    <submittedName>
        <fullName evidence="8">Microtubule-associated protein 70-5-like</fullName>
    </submittedName>
</protein>
<comment type="similarity">
    <text evidence="2">Belongs to the MAP70 family.</text>
</comment>
<dbReference type="PANTHER" id="PTHR31246">
    <property type="entry name" value="MICROTUBULE-ASSOCIATED PROTEIN 70-2"/>
    <property type="match status" value="1"/>
</dbReference>
<dbReference type="Proteomes" id="UP000265520">
    <property type="component" value="Unassembled WGS sequence"/>
</dbReference>
<dbReference type="AlphaFoldDB" id="A0A392P7T1"/>
<evidence type="ECO:0000313" key="9">
    <source>
        <dbReference type="Proteomes" id="UP000265520"/>
    </source>
</evidence>
<organism evidence="8 9">
    <name type="scientific">Trifolium medium</name>
    <dbReference type="NCBI Taxonomy" id="97028"/>
    <lineage>
        <taxon>Eukaryota</taxon>
        <taxon>Viridiplantae</taxon>
        <taxon>Streptophyta</taxon>
        <taxon>Embryophyta</taxon>
        <taxon>Tracheophyta</taxon>
        <taxon>Spermatophyta</taxon>
        <taxon>Magnoliopsida</taxon>
        <taxon>eudicotyledons</taxon>
        <taxon>Gunneridae</taxon>
        <taxon>Pentapetalae</taxon>
        <taxon>rosids</taxon>
        <taxon>fabids</taxon>
        <taxon>Fabales</taxon>
        <taxon>Fabaceae</taxon>
        <taxon>Papilionoideae</taxon>
        <taxon>50 kb inversion clade</taxon>
        <taxon>NPAAA clade</taxon>
        <taxon>Hologalegina</taxon>
        <taxon>IRL clade</taxon>
        <taxon>Trifolieae</taxon>
        <taxon>Trifolium</taxon>
    </lineage>
</organism>
<keyword evidence="3" id="KW-0963">Cytoplasm</keyword>
<evidence type="ECO:0000256" key="3">
    <source>
        <dbReference type="ARBA" id="ARBA00022490"/>
    </source>
</evidence>
<keyword evidence="9" id="KW-1185">Reference proteome</keyword>
<feature type="coiled-coil region" evidence="7">
    <location>
        <begin position="110"/>
        <end position="161"/>
    </location>
</feature>
<evidence type="ECO:0000313" key="8">
    <source>
        <dbReference type="EMBL" id="MCI07336.1"/>
    </source>
</evidence>
<evidence type="ECO:0000256" key="2">
    <source>
        <dbReference type="ARBA" id="ARBA00008825"/>
    </source>
</evidence>
<dbReference type="PANTHER" id="PTHR31246:SF31">
    <property type="entry name" value="MYOSIN II HEAVY CHAIN FAMILY PROTEIN"/>
    <property type="match status" value="1"/>
</dbReference>
<proteinExistence type="inferred from homology"/>
<evidence type="ECO:0000256" key="6">
    <source>
        <dbReference type="ARBA" id="ARBA00023212"/>
    </source>
</evidence>
<dbReference type="GO" id="GO:0007010">
    <property type="term" value="P:cytoskeleton organization"/>
    <property type="evidence" value="ECO:0007669"/>
    <property type="project" value="InterPro"/>
</dbReference>
<comment type="caution">
    <text evidence="8">The sequence shown here is derived from an EMBL/GenBank/DDBJ whole genome shotgun (WGS) entry which is preliminary data.</text>
</comment>
<comment type="subcellular location">
    <subcellularLocation>
        <location evidence="1">Cytoplasm</location>
        <location evidence="1">Cytoskeleton</location>
    </subcellularLocation>
</comment>
<keyword evidence="5 7" id="KW-0175">Coiled coil</keyword>
<reference evidence="8 9" key="1">
    <citation type="journal article" date="2018" name="Front. Plant Sci.">
        <title>Red Clover (Trifolium pratense) and Zigzag Clover (T. medium) - A Picture of Genomic Similarities and Differences.</title>
        <authorList>
            <person name="Dluhosova J."/>
            <person name="Istvanek J."/>
            <person name="Nedelnik J."/>
            <person name="Repkova J."/>
        </authorList>
    </citation>
    <scope>NUCLEOTIDE SEQUENCE [LARGE SCALE GENOMIC DNA]</scope>
    <source>
        <strain evidence="9">cv. 10/8</strain>
        <tissue evidence="8">Leaf</tissue>
    </source>
</reference>
<feature type="coiled-coil region" evidence="7">
    <location>
        <begin position="46"/>
        <end position="73"/>
    </location>
</feature>
<dbReference type="InterPro" id="IPR009768">
    <property type="entry name" value="MAP70"/>
</dbReference>
<dbReference type="EMBL" id="LXQA010065034">
    <property type="protein sequence ID" value="MCI07336.1"/>
    <property type="molecule type" value="Genomic_DNA"/>
</dbReference>
<dbReference type="GO" id="GO:0008017">
    <property type="term" value="F:microtubule binding"/>
    <property type="evidence" value="ECO:0007669"/>
    <property type="project" value="InterPro"/>
</dbReference>
<keyword evidence="6" id="KW-0206">Cytoskeleton</keyword>
<name>A0A392P7T1_9FABA</name>
<feature type="non-terminal residue" evidence="8">
    <location>
        <position position="161"/>
    </location>
</feature>
<evidence type="ECO:0000256" key="4">
    <source>
        <dbReference type="ARBA" id="ARBA00022701"/>
    </source>
</evidence>
<sequence length="161" mass="18370">MQNVEIKKLADEKKGALAAQYAAEATLRRVHANQKDEYSVPIDTVIAPLEAENKMYRNEITTLQEDKKALERITKSKETALVEAERILESTLEKALIIEEEENKILEKTLRQKIIEVEKLSHTIQELEEVILANGATANVVRDYQRQITELQASILNLMLD</sequence>
<evidence type="ECO:0000256" key="5">
    <source>
        <dbReference type="ARBA" id="ARBA00023054"/>
    </source>
</evidence>